<feature type="compositionally biased region" description="Gly residues" evidence="1">
    <location>
        <begin position="1"/>
        <end position="12"/>
    </location>
</feature>
<proteinExistence type="predicted"/>
<sequence length="102" mass="10907">MDWDRGGSGWVLGKGSSPRDGGQALGQAAQGSGPGKLTLLTANSWSHTILGSRPKPKADQAAQLTYTERRVLSPHRLEGQCLKVLSKVFHSLFSVLCALLHL</sequence>
<reference evidence="2" key="2">
    <citation type="submission" date="2025-09" db="UniProtKB">
        <authorList>
            <consortium name="Ensembl"/>
        </authorList>
    </citation>
    <scope>IDENTIFICATION</scope>
</reference>
<evidence type="ECO:0000256" key="1">
    <source>
        <dbReference type="SAM" id="MobiDB-lite"/>
    </source>
</evidence>
<feature type="region of interest" description="Disordered" evidence="1">
    <location>
        <begin position="1"/>
        <end position="34"/>
    </location>
</feature>
<feature type="compositionally biased region" description="Low complexity" evidence="1">
    <location>
        <begin position="21"/>
        <end position="31"/>
    </location>
</feature>
<keyword evidence="3" id="KW-1185">Reference proteome</keyword>
<protein>
    <submittedName>
        <fullName evidence="2">Uncharacterized protein</fullName>
    </submittedName>
</protein>
<dbReference type="Ensembl" id="ENSAZOT00000017427.1">
    <property type="protein sequence ID" value="ENSAZOP00000016199.1"/>
    <property type="gene ID" value="ENSAZOG00000010569.1"/>
</dbReference>
<accession>A0A8B9UZW9</accession>
<dbReference type="Proteomes" id="UP000694549">
    <property type="component" value="Unplaced"/>
</dbReference>
<name>A0A8B9UZW9_9AVES</name>
<reference evidence="2" key="1">
    <citation type="submission" date="2025-08" db="UniProtKB">
        <authorList>
            <consortium name="Ensembl"/>
        </authorList>
    </citation>
    <scope>IDENTIFICATION</scope>
</reference>
<organism evidence="2 3">
    <name type="scientific">Anas zonorhyncha</name>
    <name type="common">Eastern spot-billed duck</name>
    <dbReference type="NCBI Taxonomy" id="75864"/>
    <lineage>
        <taxon>Eukaryota</taxon>
        <taxon>Metazoa</taxon>
        <taxon>Chordata</taxon>
        <taxon>Craniata</taxon>
        <taxon>Vertebrata</taxon>
        <taxon>Euteleostomi</taxon>
        <taxon>Archelosauria</taxon>
        <taxon>Archosauria</taxon>
        <taxon>Dinosauria</taxon>
        <taxon>Saurischia</taxon>
        <taxon>Theropoda</taxon>
        <taxon>Coelurosauria</taxon>
        <taxon>Aves</taxon>
        <taxon>Neognathae</taxon>
        <taxon>Galloanserae</taxon>
        <taxon>Anseriformes</taxon>
        <taxon>Anatidae</taxon>
        <taxon>Anatinae</taxon>
        <taxon>Anas</taxon>
    </lineage>
</organism>
<evidence type="ECO:0000313" key="2">
    <source>
        <dbReference type="Ensembl" id="ENSAZOP00000016199.1"/>
    </source>
</evidence>
<evidence type="ECO:0000313" key="3">
    <source>
        <dbReference type="Proteomes" id="UP000694549"/>
    </source>
</evidence>
<dbReference type="AlphaFoldDB" id="A0A8B9UZW9"/>